<feature type="non-terminal residue" evidence="1">
    <location>
        <position position="1"/>
    </location>
</feature>
<keyword evidence="2" id="KW-1185">Reference proteome</keyword>
<name>M7C0Z8_CHEMY</name>
<evidence type="ECO:0000313" key="1">
    <source>
        <dbReference type="EMBL" id="EMP41800.1"/>
    </source>
</evidence>
<sequence>AFWGDIALDEEDLKLFQIDRTIDLTKHLNENTRHATGFERKADKLYMVNRLRESAVVPISRR</sequence>
<proteinExistence type="predicted"/>
<dbReference type="AlphaFoldDB" id="M7C0Z8"/>
<gene>
    <name evidence="1" type="ORF">UY3_00956</name>
</gene>
<evidence type="ECO:0000313" key="2">
    <source>
        <dbReference type="Proteomes" id="UP000031443"/>
    </source>
</evidence>
<reference evidence="2" key="1">
    <citation type="journal article" date="2013" name="Nat. Genet.">
        <title>The draft genomes of soft-shell turtle and green sea turtle yield insights into the development and evolution of the turtle-specific body plan.</title>
        <authorList>
            <person name="Wang Z."/>
            <person name="Pascual-Anaya J."/>
            <person name="Zadissa A."/>
            <person name="Li W."/>
            <person name="Niimura Y."/>
            <person name="Huang Z."/>
            <person name="Li C."/>
            <person name="White S."/>
            <person name="Xiong Z."/>
            <person name="Fang D."/>
            <person name="Wang B."/>
            <person name="Ming Y."/>
            <person name="Chen Y."/>
            <person name="Zheng Y."/>
            <person name="Kuraku S."/>
            <person name="Pignatelli M."/>
            <person name="Herrero J."/>
            <person name="Beal K."/>
            <person name="Nozawa M."/>
            <person name="Li Q."/>
            <person name="Wang J."/>
            <person name="Zhang H."/>
            <person name="Yu L."/>
            <person name="Shigenobu S."/>
            <person name="Wang J."/>
            <person name="Liu J."/>
            <person name="Flicek P."/>
            <person name="Searle S."/>
            <person name="Wang J."/>
            <person name="Kuratani S."/>
            <person name="Yin Y."/>
            <person name="Aken B."/>
            <person name="Zhang G."/>
            <person name="Irie N."/>
        </authorList>
    </citation>
    <scope>NUCLEOTIDE SEQUENCE [LARGE SCALE GENOMIC DNA]</scope>
</reference>
<dbReference type="Proteomes" id="UP000031443">
    <property type="component" value="Unassembled WGS sequence"/>
</dbReference>
<organism evidence="1 2">
    <name type="scientific">Chelonia mydas</name>
    <name type="common">Green sea-turtle</name>
    <name type="synonym">Chelonia agassizi</name>
    <dbReference type="NCBI Taxonomy" id="8469"/>
    <lineage>
        <taxon>Eukaryota</taxon>
        <taxon>Metazoa</taxon>
        <taxon>Chordata</taxon>
        <taxon>Craniata</taxon>
        <taxon>Vertebrata</taxon>
        <taxon>Euteleostomi</taxon>
        <taxon>Archelosauria</taxon>
        <taxon>Testudinata</taxon>
        <taxon>Testudines</taxon>
        <taxon>Cryptodira</taxon>
        <taxon>Durocryptodira</taxon>
        <taxon>Americhelydia</taxon>
        <taxon>Chelonioidea</taxon>
        <taxon>Cheloniidae</taxon>
        <taxon>Chelonia</taxon>
    </lineage>
</organism>
<dbReference type="EMBL" id="KB483075">
    <property type="protein sequence ID" value="EMP41800.1"/>
    <property type="molecule type" value="Genomic_DNA"/>
</dbReference>
<protein>
    <submittedName>
        <fullName evidence="1">Tolloid-like protein 1</fullName>
    </submittedName>
</protein>
<accession>M7C0Z8</accession>
<dbReference type="STRING" id="8469.M7C0Z8"/>